<evidence type="ECO:0000256" key="1">
    <source>
        <dbReference type="SAM" id="SignalP"/>
    </source>
</evidence>
<name>A0A4Y9ENQ4_9SPHN</name>
<evidence type="ECO:0000313" key="2">
    <source>
        <dbReference type="EMBL" id="TFU03677.1"/>
    </source>
</evidence>
<dbReference type="Pfam" id="PF01963">
    <property type="entry name" value="TraB_PrgY_gumN"/>
    <property type="match status" value="1"/>
</dbReference>
<evidence type="ECO:0000313" key="3">
    <source>
        <dbReference type="Proteomes" id="UP000297737"/>
    </source>
</evidence>
<dbReference type="AlphaFoldDB" id="A0A4Y9ENQ4"/>
<comment type="caution">
    <text evidence="2">The sequence shown here is derived from an EMBL/GenBank/DDBJ whole genome shotgun (WGS) entry which is preliminary data.</text>
</comment>
<proteinExistence type="predicted"/>
<dbReference type="PANTHER" id="PTHR40590:SF1">
    <property type="entry name" value="CYTOPLASMIC PROTEIN"/>
    <property type="match status" value="1"/>
</dbReference>
<reference evidence="2 3" key="1">
    <citation type="submission" date="2019-02" db="EMBL/GenBank/DDBJ databases">
        <title>Polymorphobacter sp. isolated from the lake at the Tibet of China.</title>
        <authorList>
            <person name="Li A."/>
        </authorList>
    </citation>
    <scope>NUCLEOTIDE SEQUENCE [LARGE SCALE GENOMIC DNA]</scope>
    <source>
        <strain evidence="2 3">DJ1R-1</strain>
    </source>
</reference>
<organism evidence="2 3">
    <name type="scientific">Glacieibacterium arshaanense</name>
    <dbReference type="NCBI Taxonomy" id="2511025"/>
    <lineage>
        <taxon>Bacteria</taxon>
        <taxon>Pseudomonadati</taxon>
        <taxon>Pseudomonadota</taxon>
        <taxon>Alphaproteobacteria</taxon>
        <taxon>Sphingomonadales</taxon>
        <taxon>Sphingosinicellaceae</taxon>
        <taxon>Glacieibacterium</taxon>
    </lineage>
</organism>
<dbReference type="InterPro" id="IPR047111">
    <property type="entry name" value="YbaP-like"/>
</dbReference>
<keyword evidence="1" id="KW-0732">Signal</keyword>
<protein>
    <submittedName>
        <fullName evidence="2">TraB/GumN family protein</fullName>
    </submittedName>
</protein>
<dbReference type="Proteomes" id="UP000297737">
    <property type="component" value="Unassembled WGS sequence"/>
</dbReference>
<dbReference type="CDD" id="cd14789">
    <property type="entry name" value="Tiki"/>
    <property type="match status" value="1"/>
</dbReference>
<sequence length="286" mass="31036">MRLKFLALLFAAALTAPVQAEPGMWRVHDADTEVILFGTIHELPVTAVWQTPRILEAFDAADTLVVEVDIPDDPFVVARAVETMGIQSGLPPIADRVPADRRAALLKAINEAKLPIAAVDRMRTWLAAITLSDRLVDAAGFDAESGADTLLMQRARATKKPIVGLETIEQQLGYFDTLTEADQRKLLLATLDDIGTARADAEKLVADWLAGNTDAIGANADKELRTTPELLARLVQQRNARWATWIEGVLKRPGKIFVAVGAGHLAGPDSVQTMLEAKGIKVERIP</sequence>
<dbReference type="EMBL" id="SIHO01000002">
    <property type="protein sequence ID" value="TFU03677.1"/>
    <property type="molecule type" value="Genomic_DNA"/>
</dbReference>
<dbReference type="InterPro" id="IPR002816">
    <property type="entry name" value="TraB/PrgY/GumN_fam"/>
</dbReference>
<gene>
    <name evidence="2" type="ORF">EUV02_11050</name>
</gene>
<dbReference type="OrthoDB" id="9806326at2"/>
<accession>A0A4Y9ENQ4</accession>
<dbReference type="RefSeq" id="WP_135246270.1">
    <property type="nucleotide sequence ID" value="NZ_SIHO01000002.1"/>
</dbReference>
<feature type="chain" id="PRO_5021219163" evidence="1">
    <location>
        <begin position="21"/>
        <end position="286"/>
    </location>
</feature>
<dbReference type="PANTHER" id="PTHR40590">
    <property type="entry name" value="CYTOPLASMIC PROTEIN-RELATED"/>
    <property type="match status" value="1"/>
</dbReference>
<feature type="signal peptide" evidence="1">
    <location>
        <begin position="1"/>
        <end position="20"/>
    </location>
</feature>
<keyword evidence="3" id="KW-1185">Reference proteome</keyword>